<reference evidence="2" key="2">
    <citation type="submission" date="2020-09" db="EMBL/GenBank/DDBJ databases">
        <authorList>
            <person name="Sun Q."/>
            <person name="Ohkuma M."/>
        </authorList>
    </citation>
    <scope>NUCLEOTIDE SEQUENCE</scope>
    <source>
        <strain evidence="2">JCM 15759</strain>
    </source>
</reference>
<keyword evidence="1" id="KW-0472">Membrane</keyword>
<dbReference type="EMBL" id="BMON01000002">
    <property type="protein sequence ID" value="GGM42471.1"/>
    <property type="molecule type" value="Genomic_DNA"/>
</dbReference>
<reference evidence="2" key="1">
    <citation type="journal article" date="2014" name="Int. J. Syst. Evol. Microbiol.">
        <title>Complete genome sequence of Corynebacterium casei LMG S-19264T (=DSM 44701T), isolated from a smear-ripened cheese.</title>
        <authorList>
            <consortium name="US DOE Joint Genome Institute (JGI-PGF)"/>
            <person name="Walter F."/>
            <person name="Albersmeier A."/>
            <person name="Kalinowski J."/>
            <person name="Ruckert C."/>
        </authorList>
    </citation>
    <scope>NUCLEOTIDE SEQUENCE</scope>
    <source>
        <strain evidence="2">JCM 15759</strain>
    </source>
</reference>
<feature type="transmembrane region" description="Helical" evidence="1">
    <location>
        <begin position="96"/>
        <end position="116"/>
    </location>
</feature>
<feature type="transmembrane region" description="Helical" evidence="1">
    <location>
        <begin position="71"/>
        <end position="90"/>
    </location>
</feature>
<dbReference type="AlphaFoldDB" id="A0A830FW55"/>
<sequence length="117" mass="12318">MACTAPVPDYRRDAGFALLCGLVLVMYLRQTDALDTLWAESAIAVGVAGALGVEALFMLDTPVASLWERRGVRTGSAVALLTCALVLAALVGPVVVAAACWGLVTYFALLAVRLCYR</sequence>
<comment type="caution">
    <text evidence="2">The sequence shown here is derived from an EMBL/GenBank/DDBJ whole genome shotgun (WGS) entry which is preliminary data.</text>
</comment>
<evidence type="ECO:0000313" key="2">
    <source>
        <dbReference type="EMBL" id="GGM42471.1"/>
    </source>
</evidence>
<evidence type="ECO:0000313" key="3">
    <source>
        <dbReference type="Proteomes" id="UP000656367"/>
    </source>
</evidence>
<keyword evidence="1" id="KW-1133">Transmembrane helix</keyword>
<name>A0A830FW55_HALAR</name>
<proteinExistence type="predicted"/>
<organism evidence="2 3">
    <name type="scientific">Haloarcula argentinensis</name>
    <dbReference type="NCBI Taxonomy" id="43776"/>
    <lineage>
        <taxon>Archaea</taxon>
        <taxon>Methanobacteriati</taxon>
        <taxon>Methanobacteriota</taxon>
        <taxon>Stenosarchaea group</taxon>
        <taxon>Halobacteria</taxon>
        <taxon>Halobacteriales</taxon>
        <taxon>Haloarculaceae</taxon>
        <taxon>Haloarcula</taxon>
    </lineage>
</organism>
<protein>
    <submittedName>
        <fullName evidence="2">Uncharacterized protein</fullName>
    </submittedName>
</protein>
<evidence type="ECO:0000256" key="1">
    <source>
        <dbReference type="SAM" id="Phobius"/>
    </source>
</evidence>
<gene>
    <name evidence="2" type="ORF">GCM10009006_24750</name>
</gene>
<keyword evidence="1" id="KW-0812">Transmembrane</keyword>
<feature type="transmembrane region" description="Helical" evidence="1">
    <location>
        <begin position="41"/>
        <end position="59"/>
    </location>
</feature>
<dbReference type="Proteomes" id="UP000656367">
    <property type="component" value="Unassembled WGS sequence"/>
</dbReference>
<accession>A0A830FW55</accession>